<evidence type="ECO:0000313" key="1">
    <source>
        <dbReference type="EMBL" id="MCI24249.1"/>
    </source>
</evidence>
<accession>A0A392QJX6</accession>
<protein>
    <submittedName>
        <fullName evidence="1">Uncharacterized protein</fullName>
    </submittedName>
</protein>
<feature type="non-terminal residue" evidence="1">
    <location>
        <position position="40"/>
    </location>
</feature>
<sequence length="40" mass="4695">MSKEEQVHWFQQEAANQRTFEEINSTLGQLMGEIENLSLK</sequence>
<name>A0A392QJX6_9FABA</name>
<dbReference type="AlphaFoldDB" id="A0A392QJX6"/>
<proteinExistence type="predicted"/>
<comment type="caution">
    <text evidence="1">The sequence shown here is derived from an EMBL/GenBank/DDBJ whole genome shotgun (WGS) entry which is preliminary data.</text>
</comment>
<dbReference type="Proteomes" id="UP000265520">
    <property type="component" value="Unassembled WGS sequence"/>
</dbReference>
<reference evidence="1 2" key="1">
    <citation type="journal article" date="2018" name="Front. Plant Sci.">
        <title>Red Clover (Trifolium pratense) and Zigzag Clover (T. medium) - A Picture of Genomic Similarities and Differences.</title>
        <authorList>
            <person name="Dluhosova J."/>
            <person name="Istvanek J."/>
            <person name="Nedelnik J."/>
            <person name="Repkova J."/>
        </authorList>
    </citation>
    <scope>NUCLEOTIDE SEQUENCE [LARGE SCALE GENOMIC DNA]</scope>
    <source>
        <strain evidence="2">cv. 10/8</strain>
        <tissue evidence="1">Leaf</tissue>
    </source>
</reference>
<dbReference type="EMBL" id="LXQA010140435">
    <property type="protein sequence ID" value="MCI24249.1"/>
    <property type="molecule type" value="Genomic_DNA"/>
</dbReference>
<keyword evidence="2" id="KW-1185">Reference proteome</keyword>
<evidence type="ECO:0000313" key="2">
    <source>
        <dbReference type="Proteomes" id="UP000265520"/>
    </source>
</evidence>
<organism evidence="1 2">
    <name type="scientific">Trifolium medium</name>
    <dbReference type="NCBI Taxonomy" id="97028"/>
    <lineage>
        <taxon>Eukaryota</taxon>
        <taxon>Viridiplantae</taxon>
        <taxon>Streptophyta</taxon>
        <taxon>Embryophyta</taxon>
        <taxon>Tracheophyta</taxon>
        <taxon>Spermatophyta</taxon>
        <taxon>Magnoliopsida</taxon>
        <taxon>eudicotyledons</taxon>
        <taxon>Gunneridae</taxon>
        <taxon>Pentapetalae</taxon>
        <taxon>rosids</taxon>
        <taxon>fabids</taxon>
        <taxon>Fabales</taxon>
        <taxon>Fabaceae</taxon>
        <taxon>Papilionoideae</taxon>
        <taxon>50 kb inversion clade</taxon>
        <taxon>NPAAA clade</taxon>
        <taxon>Hologalegina</taxon>
        <taxon>IRL clade</taxon>
        <taxon>Trifolieae</taxon>
        <taxon>Trifolium</taxon>
    </lineage>
</organism>